<organism evidence="1 2">
    <name type="scientific">Trypanosoma brucei brucei (strain 927/4 GUTat10.1)</name>
    <dbReference type="NCBI Taxonomy" id="185431"/>
    <lineage>
        <taxon>Eukaryota</taxon>
        <taxon>Discoba</taxon>
        <taxon>Euglenozoa</taxon>
        <taxon>Kinetoplastea</taxon>
        <taxon>Metakinetoplastina</taxon>
        <taxon>Trypanosomatida</taxon>
        <taxon>Trypanosomatidae</taxon>
        <taxon>Trypanosoma</taxon>
    </lineage>
</organism>
<dbReference type="InParanoid" id="Q4GY92"/>
<accession>Q4GY92</accession>
<dbReference type="AlphaFoldDB" id="Q4GY92"/>
<evidence type="ECO:0000313" key="2">
    <source>
        <dbReference type="Proteomes" id="UP000008524"/>
    </source>
</evidence>
<dbReference type="GeneID" id="4357556"/>
<evidence type="ECO:0000313" key="1">
    <source>
        <dbReference type="EMBL" id="CAJ16694.1"/>
    </source>
</evidence>
<dbReference type="KEGG" id="tbr:TB927.1.4880"/>
<dbReference type="PaxDb" id="5691-CAJ16694"/>
<proteinExistence type="predicted"/>
<sequence length="53" mass="6187">MGSEEGMEKHSMNVQVLIMVVEVFIWRVDELIEKLKKSVAQLSWESVITWHGE</sequence>
<name>Q4GY92_TRYB2</name>
<reference evidence="2" key="2">
    <citation type="journal article" date="2005" name="Science">
        <title>The genome of the African trypanosome Trypanosoma brucei.</title>
        <authorList>
            <person name="Berriman M."/>
            <person name="Ghedin E."/>
            <person name="Hertz-Fowler C."/>
            <person name="Blandin G."/>
            <person name="Renauld H."/>
            <person name="Bartholomeu D.C."/>
            <person name="Lennard N.J."/>
            <person name="Caler E."/>
            <person name="Hamlin N.E."/>
            <person name="Haas B."/>
            <person name="Bohme U."/>
            <person name="Hannick L."/>
            <person name="Aslett M.A."/>
            <person name="Shallom J."/>
            <person name="Marcello L."/>
            <person name="Hou L."/>
            <person name="Wickstead B."/>
            <person name="Alsmark U.C."/>
            <person name="Arrowsmith C."/>
            <person name="Atkin R.J."/>
            <person name="Barron A.J."/>
            <person name="Bringaud F."/>
            <person name="Brooks K."/>
            <person name="Carrington M."/>
            <person name="Cherevach I."/>
            <person name="Chillingworth T.J."/>
            <person name="Churcher C."/>
            <person name="Clark L.N."/>
            <person name="Corton C.H."/>
            <person name="Cronin A."/>
            <person name="Davies R.M."/>
            <person name="Doggett J."/>
            <person name="Djikeng A."/>
            <person name="Feldblyum T."/>
            <person name="Field M.C."/>
            <person name="Fraser A."/>
            <person name="Goodhead I."/>
            <person name="Hance Z."/>
            <person name="Harper D."/>
            <person name="Harris B.R."/>
            <person name="Hauser H."/>
            <person name="Hostetler J."/>
            <person name="Ivens A."/>
            <person name="Jagels K."/>
            <person name="Johnson D."/>
            <person name="Johnson J."/>
            <person name="Jones K."/>
            <person name="Kerhornou A.X."/>
            <person name="Koo H."/>
            <person name="Larke N."/>
            <person name="Landfear S."/>
            <person name="Larkin C."/>
            <person name="Leech V."/>
            <person name="Line A."/>
            <person name="Lord A."/>
            <person name="Macleod A."/>
            <person name="Mooney P.J."/>
            <person name="Moule S."/>
            <person name="Martin D.M."/>
            <person name="Morgan G.W."/>
            <person name="Mungall K."/>
            <person name="Norbertczak H."/>
            <person name="Ormond D."/>
            <person name="Pai G."/>
            <person name="Peacock C.S."/>
            <person name="Peterson J."/>
            <person name="Quail M.A."/>
            <person name="Rabbinowitsch E."/>
            <person name="Rajandream M.A."/>
            <person name="Reitter C."/>
            <person name="Salzberg S.L."/>
            <person name="Sanders M."/>
            <person name="Schobel S."/>
            <person name="Sharp S."/>
            <person name="Simmonds M."/>
            <person name="Simpson A.J."/>
            <person name="Tallon L."/>
            <person name="Turner C.M."/>
            <person name="Tait A."/>
            <person name="Tivey A.R."/>
            <person name="Van Aken S."/>
            <person name="Walker D."/>
            <person name="Wanless D."/>
            <person name="Wang S."/>
            <person name="White B."/>
            <person name="White O."/>
            <person name="Whitehead S."/>
            <person name="Woodward J."/>
            <person name="Wortman J."/>
            <person name="Adams M.D."/>
            <person name="Embley T.M."/>
            <person name="Gull K."/>
            <person name="Ullu E."/>
            <person name="Barry J.D."/>
            <person name="Fairlamb A.H."/>
            <person name="Opperdoes F."/>
            <person name="Barrell B.G."/>
            <person name="Donelson J.E."/>
            <person name="Hall N."/>
            <person name="Fraser C.M."/>
            <person name="Melville S.E."/>
            <person name="El-Sayed N.M."/>
        </authorList>
    </citation>
    <scope>NUCLEOTIDE SEQUENCE [LARGE SCALE GENOMIC DNA]</scope>
    <source>
        <strain evidence="2">927/4 GUTat10.1</strain>
    </source>
</reference>
<reference evidence="1 2" key="1">
    <citation type="journal article" date="2003" name="Nucleic Acids Res.">
        <title>The DNA sequence of chromosome I of an African trypanosome: gene content, chromosome organisation, recombination and polymorphism.</title>
        <authorList>
            <person name="Hall N."/>
            <person name="Berriman M."/>
            <person name="Lennard N.J."/>
            <person name="Harris B.R."/>
            <person name="Hertz-Fowler C."/>
            <person name="Bart-Delabesse E.N."/>
            <person name="Gerrare C.S."/>
            <person name="Atkin R.J."/>
            <person name="Barron A.J."/>
            <person name="Bowman S."/>
            <person name="Bray-Allen S.P."/>
            <person name="Bringaud F."/>
            <person name="Clark L.N."/>
            <person name="Corton C.H."/>
            <person name="Cronin A."/>
            <person name="Davies R."/>
            <person name="Doggett J."/>
            <person name="Fraser A."/>
            <person name="Gruter E."/>
            <person name="Hall S."/>
            <person name="Harper A.D."/>
            <person name="Kay M.P."/>
            <person name="Leech V."/>
            <person name="Mayes R."/>
            <person name="Price C."/>
            <person name="Quail M.A."/>
            <person name="Rabbinowitch E."/>
            <person name="Reitter C."/>
            <person name="Rutherford K."/>
            <person name="Sasse J."/>
            <person name="Sharp S."/>
            <person name="Shownkeen R."/>
            <person name="Macleod A."/>
            <person name="Taylor S."/>
            <person name="Tweedie A."/>
            <person name="Turner C.M.R."/>
            <person name="Tait A."/>
            <person name="Gull K."/>
            <person name="Barrell B."/>
            <person name="Melville S.E."/>
        </authorList>
    </citation>
    <scope>NUCLEOTIDE SEQUENCE [LARGE SCALE GENOMIC DNA]</scope>
    <source>
        <strain evidence="1 2">927/4 GUTat10.1</strain>
    </source>
</reference>
<dbReference type="RefSeq" id="XP_001219179.1">
    <property type="nucleotide sequence ID" value="XM_001219178.1"/>
</dbReference>
<keyword evidence="2" id="KW-1185">Reference proteome</keyword>
<gene>
    <name evidence="1" type="ORF">TB927.1.4880</name>
</gene>
<protein>
    <submittedName>
        <fullName evidence="1">Uncharacterized protein</fullName>
    </submittedName>
</protein>
<dbReference type="EMBL" id="AL929603">
    <property type="protein sequence ID" value="CAJ16694.1"/>
    <property type="molecule type" value="Genomic_DNA"/>
</dbReference>
<dbReference type="Proteomes" id="UP000008524">
    <property type="component" value="Chromosome 1"/>
</dbReference>